<dbReference type="EMBL" id="ML769475">
    <property type="protein sequence ID" value="KAE9398949.1"/>
    <property type="molecule type" value="Genomic_DNA"/>
</dbReference>
<evidence type="ECO:0000256" key="16">
    <source>
        <dbReference type="SAM" id="MobiDB-lite"/>
    </source>
</evidence>
<keyword evidence="8" id="KW-0732">Signal</keyword>
<feature type="domain" description="Peptidase S53" evidence="17">
    <location>
        <begin position="189"/>
        <end position="542"/>
    </location>
</feature>
<dbReference type="Gene3D" id="3.40.50.200">
    <property type="entry name" value="Peptidase S8/S53 domain"/>
    <property type="match status" value="1"/>
</dbReference>
<evidence type="ECO:0000256" key="13">
    <source>
        <dbReference type="ARBA" id="ARBA00023145"/>
    </source>
</evidence>
<keyword evidence="10" id="KW-0720">Serine protease</keyword>
<dbReference type="InterPro" id="IPR015366">
    <property type="entry name" value="S53_propep"/>
</dbReference>
<evidence type="ECO:0000256" key="10">
    <source>
        <dbReference type="ARBA" id="ARBA00022825"/>
    </source>
</evidence>
<comment type="cofactor">
    <cofactor evidence="15">
        <name>Ca(2+)</name>
        <dbReference type="ChEBI" id="CHEBI:29108"/>
    </cofactor>
    <text evidence="15">Binds 1 Ca(2+) ion per subunit.</text>
</comment>
<dbReference type="Proteomes" id="UP000799118">
    <property type="component" value="Unassembled WGS sequence"/>
</dbReference>
<feature type="region of interest" description="Disordered" evidence="16">
    <location>
        <begin position="141"/>
        <end position="176"/>
    </location>
</feature>
<dbReference type="CDD" id="cd11377">
    <property type="entry name" value="Pro-peptidase_S53"/>
    <property type="match status" value="1"/>
</dbReference>
<evidence type="ECO:0000256" key="6">
    <source>
        <dbReference type="ARBA" id="ARBA00022670"/>
    </source>
</evidence>
<comment type="subcellular location">
    <subcellularLocation>
        <location evidence="3">Secreted</location>
        <location evidence="3">Extracellular space</location>
    </subcellularLocation>
</comment>
<dbReference type="GO" id="GO:0005576">
    <property type="term" value="C:extracellular region"/>
    <property type="evidence" value="ECO:0007669"/>
    <property type="project" value="UniProtKB-SubCell"/>
</dbReference>
<evidence type="ECO:0000256" key="4">
    <source>
        <dbReference type="ARBA" id="ARBA00012462"/>
    </source>
</evidence>
<evidence type="ECO:0000256" key="7">
    <source>
        <dbReference type="ARBA" id="ARBA00022723"/>
    </source>
</evidence>
<keyword evidence="12" id="KW-0843">Virulence</keyword>
<dbReference type="InterPro" id="IPR050819">
    <property type="entry name" value="Tripeptidyl-peptidase_I"/>
</dbReference>
<feature type="binding site" evidence="15">
    <location>
        <position position="505"/>
    </location>
    <ligand>
        <name>Ca(2+)</name>
        <dbReference type="ChEBI" id="CHEBI:29108"/>
    </ligand>
</feature>
<feature type="binding site" evidence="15">
    <location>
        <position position="504"/>
    </location>
    <ligand>
        <name>Ca(2+)</name>
        <dbReference type="ChEBI" id="CHEBI:29108"/>
    </ligand>
</feature>
<comment type="catalytic activity">
    <reaction evidence="1">
        <text>Release of an N-terminal tripeptide from a polypeptide.</text>
        <dbReference type="EC" id="3.4.14.10"/>
    </reaction>
</comment>
<evidence type="ECO:0000256" key="3">
    <source>
        <dbReference type="ARBA" id="ARBA00004239"/>
    </source>
</evidence>
<dbReference type="InterPro" id="IPR030400">
    <property type="entry name" value="Sedolisin_dom"/>
</dbReference>
<dbReference type="SUPFAM" id="SSF52743">
    <property type="entry name" value="Subtilisin-like"/>
    <property type="match status" value="1"/>
</dbReference>
<evidence type="ECO:0000256" key="11">
    <source>
        <dbReference type="ARBA" id="ARBA00022837"/>
    </source>
</evidence>
<dbReference type="EC" id="3.4.14.10" evidence="4"/>
<evidence type="ECO:0000256" key="14">
    <source>
        <dbReference type="ARBA" id="ARBA00023180"/>
    </source>
</evidence>
<dbReference type="GO" id="GO:0008240">
    <property type="term" value="F:tripeptidyl-peptidase activity"/>
    <property type="evidence" value="ECO:0007669"/>
    <property type="project" value="UniProtKB-EC"/>
</dbReference>
<sequence>MSRFLILVDRLYKISDPNHQDYGLHLSKEFAFLSPLFALLTYCKFREVDDFARPHSNALDMFNQWLHAHSIDSGSVTLSSAQDWATFTVPVSQAEVMLNSEFHIYHHQTSGRRVIRTLEYSLPGLLTEYIDTIQPTTYFGSGTSENDIGNPLKKRRSGAQSSAASKSSLSSSGSAPNVSSCLFEDDFYLWTPACLSSLYHFDTYIPQATDQNALGVVSYAGDCQNMDDLQAFFKEYKPDAINSSFTVEIVNNGTYGTDCQGEGTLDVEHADSLSYPTPIVVYAVGGEPPFIPDSLSPDDTNEPYLDWVMYVLNQTNPPQTFSTSYADDEQSVPPDYAIRVCNSFAQLGARGVSLLFGSGDAGVGGGSCLSNDGTNQTRFQPLFPASCPFVTTVGGTVGFPEEASGVAPGSQFTTGGGFSNYFSRPSYQSSVVMQYLEAQGTLYPGLFNTSGRAYPDVAAQGNSLHTIEAAVVALLNDYLISEGRPPLGFLNPWLYEKGYQGLNDISNGSNPGCGTNGFTAGIGWDPLTGFGTPNFELLQTLL</sequence>
<name>A0A6A4HK96_9AGAR</name>
<dbReference type="GO" id="GO:0046872">
    <property type="term" value="F:metal ion binding"/>
    <property type="evidence" value="ECO:0007669"/>
    <property type="project" value="UniProtKB-UniRule"/>
</dbReference>
<dbReference type="InterPro" id="IPR036852">
    <property type="entry name" value="Peptidase_S8/S53_dom_sf"/>
</dbReference>
<evidence type="ECO:0000256" key="9">
    <source>
        <dbReference type="ARBA" id="ARBA00022801"/>
    </source>
</evidence>
<keyword evidence="11 15" id="KW-0106">Calcium</keyword>
<dbReference type="PROSITE" id="PS51695">
    <property type="entry name" value="SEDOLISIN"/>
    <property type="match status" value="1"/>
</dbReference>
<evidence type="ECO:0000256" key="12">
    <source>
        <dbReference type="ARBA" id="ARBA00023026"/>
    </source>
</evidence>
<dbReference type="PANTHER" id="PTHR14218:SF15">
    <property type="entry name" value="TRIPEPTIDYL-PEPTIDASE 1"/>
    <property type="match status" value="1"/>
</dbReference>
<reference evidence="18" key="1">
    <citation type="journal article" date="2019" name="Environ. Microbiol.">
        <title>Fungal ecological strategies reflected in gene transcription - a case study of two litter decomposers.</title>
        <authorList>
            <person name="Barbi F."/>
            <person name="Kohler A."/>
            <person name="Barry K."/>
            <person name="Baskaran P."/>
            <person name="Daum C."/>
            <person name="Fauchery L."/>
            <person name="Ihrmark K."/>
            <person name="Kuo A."/>
            <person name="LaButti K."/>
            <person name="Lipzen A."/>
            <person name="Morin E."/>
            <person name="Grigoriev I.V."/>
            <person name="Henrissat B."/>
            <person name="Lindahl B."/>
            <person name="Martin F."/>
        </authorList>
    </citation>
    <scope>NUCLEOTIDE SEQUENCE</scope>
    <source>
        <strain evidence="18">JB14</strain>
    </source>
</reference>
<dbReference type="SUPFAM" id="SSF54897">
    <property type="entry name" value="Protease propeptides/inhibitors"/>
    <property type="match status" value="1"/>
</dbReference>
<evidence type="ECO:0000256" key="15">
    <source>
        <dbReference type="PROSITE-ProRule" id="PRU01032"/>
    </source>
</evidence>
<dbReference type="PANTHER" id="PTHR14218">
    <property type="entry name" value="PROTEASE S8 TRIPEPTIDYL PEPTIDASE I CLN2"/>
    <property type="match status" value="1"/>
</dbReference>
<protein>
    <recommendedName>
        <fullName evidence="4">tripeptidyl-peptidase II</fullName>
        <ecNumber evidence="4">3.4.14.10</ecNumber>
    </recommendedName>
</protein>
<keyword evidence="6" id="KW-0645">Protease</keyword>
<evidence type="ECO:0000313" key="19">
    <source>
        <dbReference type="Proteomes" id="UP000799118"/>
    </source>
</evidence>
<gene>
    <name evidence="18" type="ORF">BT96DRAFT_994379</name>
</gene>
<evidence type="ECO:0000256" key="2">
    <source>
        <dbReference type="ARBA" id="ARBA00002451"/>
    </source>
</evidence>
<feature type="compositionally biased region" description="Low complexity" evidence="16">
    <location>
        <begin position="158"/>
        <end position="176"/>
    </location>
</feature>
<evidence type="ECO:0000256" key="1">
    <source>
        <dbReference type="ARBA" id="ARBA00001910"/>
    </source>
</evidence>
<keyword evidence="14" id="KW-0325">Glycoprotein</keyword>
<dbReference type="FunFam" id="3.40.50.200:FF:000015">
    <property type="entry name" value="Tripeptidyl peptidase A"/>
    <property type="match status" value="1"/>
</dbReference>
<dbReference type="CDD" id="cd04056">
    <property type="entry name" value="Peptidases_S53"/>
    <property type="match status" value="1"/>
</dbReference>
<keyword evidence="19" id="KW-1185">Reference proteome</keyword>
<proteinExistence type="predicted"/>
<keyword evidence="5" id="KW-0964">Secreted</keyword>
<keyword evidence="9" id="KW-0378">Hydrolase</keyword>
<dbReference type="OrthoDB" id="409122at2759"/>
<keyword evidence="7 15" id="KW-0479">Metal-binding</keyword>
<evidence type="ECO:0000256" key="8">
    <source>
        <dbReference type="ARBA" id="ARBA00022729"/>
    </source>
</evidence>
<evidence type="ECO:0000259" key="17">
    <source>
        <dbReference type="PROSITE" id="PS51695"/>
    </source>
</evidence>
<feature type="binding site" evidence="15">
    <location>
        <position position="523"/>
    </location>
    <ligand>
        <name>Ca(2+)</name>
        <dbReference type="ChEBI" id="CHEBI:29108"/>
    </ligand>
</feature>
<dbReference type="AlphaFoldDB" id="A0A6A4HK96"/>
<organism evidence="18 19">
    <name type="scientific">Gymnopus androsaceus JB14</name>
    <dbReference type="NCBI Taxonomy" id="1447944"/>
    <lineage>
        <taxon>Eukaryota</taxon>
        <taxon>Fungi</taxon>
        <taxon>Dikarya</taxon>
        <taxon>Basidiomycota</taxon>
        <taxon>Agaricomycotina</taxon>
        <taxon>Agaricomycetes</taxon>
        <taxon>Agaricomycetidae</taxon>
        <taxon>Agaricales</taxon>
        <taxon>Marasmiineae</taxon>
        <taxon>Omphalotaceae</taxon>
        <taxon>Gymnopus</taxon>
    </lineage>
</organism>
<evidence type="ECO:0000313" key="18">
    <source>
        <dbReference type="EMBL" id="KAE9398949.1"/>
    </source>
</evidence>
<dbReference type="SMART" id="SM00944">
    <property type="entry name" value="Pro-kuma_activ"/>
    <property type="match status" value="1"/>
</dbReference>
<evidence type="ECO:0000256" key="5">
    <source>
        <dbReference type="ARBA" id="ARBA00022525"/>
    </source>
</evidence>
<feature type="binding site" evidence="15">
    <location>
        <position position="525"/>
    </location>
    <ligand>
        <name>Ca(2+)</name>
        <dbReference type="ChEBI" id="CHEBI:29108"/>
    </ligand>
</feature>
<comment type="function">
    <text evidence="2">Secreted tripeptidyl-peptidase which degrades proteins at acidic pHs and is involved in virulence.</text>
</comment>
<dbReference type="Pfam" id="PF09286">
    <property type="entry name" value="Pro-kuma_activ"/>
    <property type="match status" value="1"/>
</dbReference>
<comment type="caution">
    <text evidence="15">Lacks conserved residue(s) required for the propagation of feature annotation.</text>
</comment>
<keyword evidence="13" id="KW-0865">Zymogen</keyword>
<accession>A0A6A4HK96</accession>
<dbReference type="GO" id="GO:0006508">
    <property type="term" value="P:proteolysis"/>
    <property type="evidence" value="ECO:0007669"/>
    <property type="project" value="UniProtKB-KW"/>
</dbReference>
<dbReference type="GO" id="GO:0004252">
    <property type="term" value="F:serine-type endopeptidase activity"/>
    <property type="evidence" value="ECO:0007669"/>
    <property type="project" value="InterPro"/>
</dbReference>